<feature type="region of interest" description="Disordered" evidence="1">
    <location>
        <begin position="16"/>
        <end position="38"/>
    </location>
</feature>
<reference evidence="2" key="1">
    <citation type="submission" date="2020-11" db="EMBL/GenBank/DDBJ databases">
        <authorList>
            <person name="Tran Van P."/>
        </authorList>
    </citation>
    <scope>NUCLEOTIDE SEQUENCE</scope>
</reference>
<proteinExistence type="predicted"/>
<organism evidence="2">
    <name type="scientific">Timema monikensis</name>
    <dbReference type="NCBI Taxonomy" id="170555"/>
    <lineage>
        <taxon>Eukaryota</taxon>
        <taxon>Metazoa</taxon>
        <taxon>Ecdysozoa</taxon>
        <taxon>Arthropoda</taxon>
        <taxon>Hexapoda</taxon>
        <taxon>Insecta</taxon>
        <taxon>Pterygota</taxon>
        <taxon>Neoptera</taxon>
        <taxon>Polyneoptera</taxon>
        <taxon>Phasmatodea</taxon>
        <taxon>Timematodea</taxon>
        <taxon>Timematoidea</taxon>
        <taxon>Timematidae</taxon>
        <taxon>Timema</taxon>
    </lineage>
</organism>
<gene>
    <name evidence="2" type="ORF">TMSB3V08_LOCUS8488</name>
</gene>
<feature type="region of interest" description="Disordered" evidence="1">
    <location>
        <begin position="137"/>
        <end position="169"/>
    </location>
</feature>
<evidence type="ECO:0000313" key="2">
    <source>
        <dbReference type="EMBL" id="CAD7431766.1"/>
    </source>
</evidence>
<sequence length="245" mass="27313">MNILFRKNFHVESSGERGFGGMGGSKPSKGVLNKGRRSRECGGYSHMEEHHFRTHIFLSPPAINWTTNDREIERFESRAGVQRVGSPEWFYNLPPCKCGGRMRQLLGLRLGVTAPPLGYLDEVGWWGVAPDANPAAGLKRASPLRRPHPPPPDSFSKGANPIPAPPPTVTKEPITLATLNRDCFIIPVASLDRFLPAGVPLYLKVVCWVEKELLATKTNQRCETYLIFEGRLTTRKQKEDNAISQ</sequence>
<name>A0A7R9ED84_9NEOP</name>
<dbReference type="AlphaFoldDB" id="A0A7R9ED84"/>
<evidence type="ECO:0000256" key="1">
    <source>
        <dbReference type="SAM" id="MobiDB-lite"/>
    </source>
</evidence>
<accession>A0A7R9ED84</accession>
<protein>
    <submittedName>
        <fullName evidence="2">Uncharacterized protein</fullName>
    </submittedName>
</protein>
<dbReference type="EMBL" id="OB795151">
    <property type="protein sequence ID" value="CAD7431766.1"/>
    <property type="molecule type" value="Genomic_DNA"/>
</dbReference>